<dbReference type="Gene3D" id="3.40.50.2000">
    <property type="entry name" value="Glycogen Phosphorylase B"/>
    <property type="match status" value="2"/>
</dbReference>
<name>A0ABW0Z727_9ACTN</name>
<dbReference type="PANTHER" id="PTHR48050">
    <property type="entry name" value="STEROL 3-BETA-GLUCOSYLTRANSFERASE"/>
    <property type="match status" value="1"/>
</dbReference>
<dbReference type="InterPro" id="IPR002213">
    <property type="entry name" value="UDP_glucos_trans"/>
</dbReference>
<dbReference type="Pfam" id="PF00201">
    <property type="entry name" value="UDPGT"/>
    <property type="match status" value="1"/>
</dbReference>
<sequence>MSRFLFVVPPLAGHINPAAAVAAELTARGHRVAWAGVPEAVRQAAGADVELYPCPVPADVRRPPGARGAEALRFLWEDFLVPLAEAMTPGTRRAIRDFRPDAVVADQQTLAGALAAERAGVPWATSATTPAGLGGSLATLPKVEAWVGAQTAGLRARFGDPAATHDPCVSPDLVLVYTIPELAGRPVPAPGVRFVGPALPSTRPAPDFPWARLDPDRDTVLITLGTVNSDVGARFLGECVAAVRQRAERLQAVVADPGGVLAGVGDDTVLVLPRIPQLALLPQASAVICHAGHNTVTESLWHGVPLVVAPIRDDQPFVAEQVTAAGAAVRVRFGRADRIRVGAALDAVLDGPHHWDAARRLRGRLRAAGGARAAAGHLEALAAR</sequence>
<gene>
    <name evidence="3" type="ORF">ACFP1Z_30510</name>
</gene>
<evidence type="ECO:0000259" key="2">
    <source>
        <dbReference type="Pfam" id="PF03033"/>
    </source>
</evidence>
<dbReference type="Proteomes" id="UP001596083">
    <property type="component" value="Unassembled WGS sequence"/>
</dbReference>
<evidence type="ECO:0000256" key="1">
    <source>
        <dbReference type="ARBA" id="ARBA00022679"/>
    </source>
</evidence>
<organism evidence="3 4">
    <name type="scientific">Streptomyces gamaensis</name>
    <dbReference type="NCBI Taxonomy" id="1763542"/>
    <lineage>
        <taxon>Bacteria</taxon>
        <taxon>Bacillati</taxon>
        <taxon>Actinomycetota</taxon>
        <taxon>Actinomycetes</taxon>
        <taxon>Kitasatosporales</taxon>
        <taxon>Streptomycetaceae</taxon>
        <taxon>Streptomyces</taxon>
    </lineage>
</organism>
<evidence type="ECO:0000313" key="4">
    <source>
        <dbReference type="Proteomes" id="UP001596083"/>
    </source>
</evidence>
<dbReference type="InterPro" id="IPR004276">
    <property type="entry name" value="GlycoTrans_28_N"/>
</dbReference>
<dbReference type="InterPro" id="IPR050426">
    <property type="entry name" value="Glycosyltransferase_28"/>
</dbReference>
<evidence type="ECO:0000313" key="3">
    <source>
        <dbReference type="EMBL" id="MFC5724496.1"/>
    </source>
</evidence>
<protein>
    <submittedName>
        <fullName evidence="3">Glycosyltransferase</fullName>
    </submittedName>
</protein>
<dbReference type="CDD" id="cd03784">
    <property type="entry name" value="GT1_Gtf-like"/>
    <property type="match status" value="1"/>
</dbReference>
<dbReference type="PANTHER" id="PTHR48050:SF13">
    <property type="entry name" value="STEROL 3-BETA-GLUCOSYLTRANSFERASE UGT80A2"/>
    <property type="match status" value="1"/>
</dbReference>
<accession>A0ABW0Z727</accession>
<proteinExistence type="predicted"/>
<keyword evidence="1" id="KW-0808">Transferase</keyword>
<reference evidence="4" key="1">
    <citation type="journal article" date="2019" name="Int. J. Syst. Evol. Microbiol.">
        <title>The Global Catalogue of Microorganisms (GCM) 10K type strain sequencing project: providing services to taxonomists for standard genome sequencing and annotation.</title>
        <authorList>
            <consortium name="The Broad Institute Genomics Platform"/>
            <consortium name="The Broad Institute Genome Sequencing Center for Infectious Disease"/>
            <person name="Wu L."/>
            <person name="Ma J."/>
        </authorList>
    </citation>
    <scope>NUCLEOTIDE SEQUENCE [LARGE SCALE GENOMIC DNA]</scope>
    <source>
        <strain evidence="4">CGMCC 4.7304</strain>
    </source>
</reference>
<dbReference type="RefSeq" id="WP_390320958.1">
    <property type="nucleotide sequence ID" value="NZ_JBHSPB010000029.1"/>
</dbReference>
<dbReference type="Pfam" id="PF03033">
    <property type="entry name" value="Glyco_transf_28"/>
    <property type="match status" value="1"/>
</dbReference>
<keyword evidence="4" id="KW-1185">Reference proteome</keyword>
<dbReference type="SUPFAM" id="SSF53756">
    <property type="entry name" value="UDP-Glycosyltransferase/glycogen phosphorylase"/>
    <property type="match status" value="1"/>
</dbReference>
<feature type="domain" description="Glycosyltransferase family 28 N-terminal" evidence="2">
    <location>
        <begin position="12"/>
        <end position="122"/>
    </location>
</feature>
<comment type="caution">
    <text evidence="3">The sequence shown here is derived from an EMBL/GenBank/DDBJ whole genome shotgun (WGS) entry which is preliminary data.</text>
</comment>
<dbReference type="EMBL" id="JBHSPB010000029">
    <property type="protein sequence ID" value="MFC5724496.1"/>
    <property type="molecule type" value="Genomic_DNA"/>
</dbReference>